<sequence>MSLKSKGIRICLVVSAFLLFLVAIASLILVLVFDKVFAKLLAEKLPLLPGSEVLDNWIKPTVPVYFTVYLFNLTNPERVLAGERPNLSVVGPFTYRETREKFAIKFSSEAKPKRLRFKQRIFYHYVPGLSVDIPESSKITTIDMIYMELVGRDTISFFNYELFVKLSPHEFMWDYTTFISSLGSSLSGSKTSNAGFFALSNETTVFEFTVDTGVDDIQNIARIYDVDGKSVMNVWDVSEANMINGTDGSIASPGLEVGSEVTFHVPDICRSATSYAIGQTTTKNRDDVDVIVFSPTSPKPDDPLVQWREKMFCEHGITCPPKGLISLRPCLKSNGFKVPMYMSQPYFLGGDPELRAAINGLPEPNEEEHATRVHIEPNTGFVLEAFKKVQFNVLLNRETTSIKKIKKPIYFPVAWVIESAVADKATLDMLYTKLLRPKKLIPIILSIVGAVALLFCVSIVCVLLMFIRIRRRRSKPTALVSSTIHAVTSVTSTYDSAMDTKPFVQDTNPTVPNLHYKSSLYTPNSQV</sequence>
<evidence type="ECO:0000256" key="6">
    <source>
        <dbReference type="ARBA" id="ARBA00023180"/>
    </source>
</evidence>
<dbReference type="AlphaFoldDB" id="A0AAV2SZU1"/>
<evidence type="ECO:0000256" key="3">
    <source>
        <dbReference type="ARBA" id="ARBA00022692"/>
    </source>
</evidence>
<reference evidence="8" key="1">
    <citation type="submission" date="2024-06" db="EMBL/GenBank/DDBJ databases">
        <authorList>
            <person name="Liu X."/>
            <person name="Lenzi L."/>
            <person name="Haldenby T S."/>
            <person name="Uol C."/>
        </authorList>
    </citation>
    <scope>NUCLEOTIDE SEQUENCE</scope>
</reference>
<dbReference type="GO" id="GO:0005737">
    <property type="term" value="C:cytoplasm"/>
    <property type="evidence" value="ECO:0007669"/>
    <property type="project" value="TreeGrafter"/>
</dbReference>
<accession>A0AAV2SZU1</accession>
<comment type="subcellular location">
    <subcellularLocation>
        <location evidence="1">Membrane</location>
    </subcellularLocation>
</comment>
<name>A0AAV2SZU1_CALDB</name>
<dbReference type="Proteomes" id="UP001497525">
    <property type="component" value="Unassembled WGS sequence"/>
</dbReference>
<dbReference type="GO" id="GO:0005044">
    <property type="term" value="F:scavenger receptor activity"/>
    <property type="evidence" value="ECO:0007669"/>
    <property type="project" value="TreeGrafter"/>
</dbReference>
<protein>
    <submittedName>
        <fullName evidence="8">Uncharacterized protein</fullName>
    </submittedName>
</protein>
<comment type="similarity">
    <text evidence="2">Belongs to the CD36 family.</text>
</comment>
<dbReference type="GO" id="GO:0016020">
    <property type="term" value="C:membrane"/>
    <property type="evidence" value="ECO:0007669"/>
    <property type="project" value="UniProtKB-SubCell"/>
</dbReference>
<gene>
    <name evidence="8" type="ORF">CDAUBV1_LOCUS2504</name>
</gene>
<keyword evidence="4 7" id="KW-1133">Transmembrane helix</keyword>
<keyword evidence="5 7" id="KW-0472">Membrane</keyword>
<organism evidence="8 9">
    <name type="scientific">Calicophoron daubneyi</name>
    <name type="common">Rumen fluke</name>
    <name type="synonym">Paramphistomum daubneyi</name>
    <dbReference type="NCBI Taxonomy" id="300641"/>
    <lineage>
        <taxon>Eukaryota</taxon>
        <taxon>Metazoa</taxon>
        <taxon>Spiralia</taxon>
        <taxon>Lophotrochozoa</taxon>
        <taxon>Platyhelminthes</taxon>
        <taxon>Trematoda</taxon>
        <taxon>Digenea</taxon>
        <taxon>Plagiorchiida</taxon>
        <taxon>Pronocephalata</taxon>
        <taxon>Paramphistomoidea</taxon>
        <taxon>Paramphistomidae</taxon>
        <taxon>Calicophoron</taxon>
    </lineage>
</organism>
<evidence type="ECO:0000256" key="7">
    <source>
        <dbReference type="SAM" id="Phobius"/>
    </source>
</evidence>
<dbReference type="InterPro" id="IPR002159">
    <property type="entry name" value="CD36_fam"/>
</dbReference>
<evidence type="ECO:0000313" key="9">
    <source>
        <dbReference type="Proteomes" id="UP001497525"/>
    </source>
</evidence>
<dbReference type="PRINTS" id="PR01609">
    <property type="entry name" value="CD36FAMILY"/>
</dbReference>
<dbReference type="PANTHER" id="PTHR11923">
    <property type="entry name" value="SCAVENGER RECEPTOR CLASS B TYPE-1 SR-B1"/>
    <property type="match status" value="1"/>
</dbReference>
<proteinExistence type="inferred from homology"/>
<evidence type="ECO:0000256" key="5">
    <source>
        <dbReference type="ARBA" id="ARBA00023136"/>
    </source>
</evidence>
<dbReference type="PANTHER" id="PTHR11923:SF51">
    <property type="entry name" value="LYSOSOME MEMBRANE PROTEIN 2"/>
    <property type="match status" value="1"/>
</dbReference>
<dbReference type="EMBL" id="CAXLJL010000066">
    <property type="protein sequence ID" value="CAL5130449.1"/>
    <property type="molecule type" value="Genomic_DNA"/>
</dbReference>
<evidence type="ECO:0000256" key="2">
    <source>
        <dbReference type="ARBA" id="ARBA00010532"/>
    </source>
</evidence>
<evidence type="ECO:0000256" key="4">
    <source>
        <dbReference type="ARBA" id="ARBA00022989"/>
    </source>
</evidence>
<comment type="caution">
    <text evidence="8">The sequence shown here is derived from an EMBL/GenBank/DDBJ whole genome shotgun (WGS) entry which is preliminary data.</text>
</comment>
<keyword evidence="6" id="KW-0325">Glycoprotein</keyword>
<keyword evidence="3 7" id="KW-0812">Transmembrane</keyword>
<dbReference type="Pfam" id="PF01130">
    <property type="entry name" value="CD36"/>
    <property type="match status" value="1"/>
</dbReference>
<evidence type="ECO:0000313" key="8">
    <source>
        <dbReference type="EMBL" id="CAL5130449.1"/>
    </source>
</evidence>
<evidence type="ECO:0000256" key="1">
    <source>
        <dbReference type="ARBA" id="ARBA00004370"/>
    </source>
</evidence>
<feature type="transmembrane region" description="Helical" evidence="7">
    <location>
        <begin position="440"/>
        <end position="467"/>
    </location>
</feature>
<feature type="transmembrane region" description="Helical" evidence="7">
    <location>
        <begin position="12"/>
        <end position="33"/>
    </location>
</feature>